<proteinExistence type="predicted"/>
<protein>
    <recommendedName>
        <fullName evidence="3">DUF5025 domain-containing protein</fullName>
    </recommendedName>
</protein>
<evidence type="ECO:0008006" key="3">
    <source>
        <dbReference type="Google" id="ProtNLM"/>
    </source>
</evidence>
<comment type="caution">
    <text evidence="1">The sequence shown here is derived from an EMBL/GenBank/DDBJ whole genome shotgun (WGS) entry which is preliminary data.</text>
</comment>
<reference evidence="1 2" key="1">
    <citation type="submission" date="2019-08" db="EMBL/GenBank/DDBJ databases">
        <authorList>
            <person name="Shi S."/>
        </authorList>
    </citation>
    <scope>NUCLEOTIDE SEQUENCE [LARGE SCALE GENOMIC DNA]</scope>
    <source>
        <strain evidence="1 2">GY10130</strain>
    </source>
</reference>
<dbReference type="AlphaFoldDB" id="A0A5C8IF46"/>
<evidence type="ECO:0000313" key="2">
    <source>
        <dbReference type="Proteomes" id="UP000321926"/>
    </source>
</evidence>
<name>A0A5C8IF46_9BACT</name>
<dbReference type="OrthoDB" id="949867at2"/>
<dbReference type="EMBL" id="VRTY01000217">
    <property type="protein sequence ID" value="TXK18365.1"/>
    <property type="molecule type" value="Genomic_DNA"/>
</dbReference>
<dbReference type="Proteomes" id="UP000321926">
    <property type="component" value="Unassembled WGS sequence"/>
</dbReference>
<dbReference type="PROSITE" id="PS51257">
    <property type="entry name" value="PROKAR_LIPOPROTEIN"/>
    <property type="match status" value="1"/>
</dbReference>
<organism evidence="1 2">
    <name type="scientific">Pontibacter qinzhouensis</name>
    <dbReference type="NCBI Taxonomy" id="2603253"/>
    <lineage>
        <taxon>Bacteria</taxon>
        <taxon>Pseudomonadati</taxon>
        <taxon>Bacteroidota</taxon>
        <taxon>Cytophagia</taxon>
        <taxon>Cytophagales</taxon>
        <taxon>Hymenobacteraceae</taxon>
        <taxon>Pontibacter</taxon>
    </lineage>
</organism>
<accession>A0A5C8IF46</accession>
<sequence length="180" mass="20238">MKALLKFVPFLFLLIACEDKLPKPTQSGSNTFACKLNGKAWIADRGTGFNTRKFSVWYGYVNPPNKQLFISANRIAEGEHSTIQLALEDVKVRGTHYFSFDTGPAPDQMRFQDHAMYRESKPGNGRYITSSRNTGFVTFTKVDTVNRIIAGVFEFTAENLDGSGQTVRITDGRFDLDYSN</sequence>
<evidence type="ECO:0000313" key="1">
    <source>
        <dbReference type="EMBL" id="TXK18365.1"/>
    </source>
</evidence>
<gene>
    <name evidence="1" type="ORF">FVR03_24150</name>
</gene>
<keyword evidence="2" id="KW-1185">Reference proteome</keyword>